<name>A0A498HZJ7_MALDO</name>
<evidence type="ECO:0000313" key="3">
    <source>
        <dbReference type="Proteomes" id="UP000290289"/>
    </source>
</evidence>
<keyword evidence="3" id="KW-1185">Reference proteome</keyword>
<dbReference type="InterPro" id="IPR018289">
    <property type="entry name" value="MULE_transposase_dom"/>
</dbReference>
<dbReference type="PANTHER" id="PTHR31973:SF187">
    <property type="entry name" value="MUTATOR TRANSPOSASE MUDRA PROTEIN"/>
    <property type="match status" value="1"/>
</dbReference>
<dbReference type="PANTHER" id="PTHR31973">
    <property type="entry name" value="POLYPROTEIN, PUTATIVE-RELATED"/>
    <property type="match status" value="1"/>
</dbReference>
<proteinExistence type="predicted"/>
<accession>A0A498HZJ7</accession>
<feature type="domain" description="MULE transposase" evidence="1">
    <location>
        <begin position="40"/>
        <end position="99"/>
    </location>
</feature>
<dbReference type="Proteomes" id="UP000290289">
    <property type="component" value="Chromosome 15"/>
</dbReference>
<dbReference type="AlphaFoldDB" id="A0A498HZJ7"/>
<comment type="caution">
    <text evidence="2">The sequence shown here is derived from an EMBL/GenBank/DDBJ whole genome shotgun (WGS) entry which is preliminary data.</text>
</comment>
<protein>
    <recommendedName>
        <fullName evidence="1">MULE transposase domain-containing protein</fullName>
    </recommendedName>
</protein>
<evidence type="ECO:0000313" key="2">
    <source>
        <dbReference type="EMBL" id="RXH75037.1"/>
    </source>
</evidence>
<gene>
    <name evidence="2" type="ORF">DVH24_029758</name>
</gene>
<reference evidence="2 3" key="1">
    <citation type="submission" date="2018-10" db="EMBL/GenBank/DDBJ databases">
        <title>A high-quality apple genome assembly.</title>
        <authorList>
            <person name="Hu J."/>
        </authorList>
    </citation>
    <scope>NUCLEOTIDE SEQUENCE [LARGE SCALE GENOMIC DNA]</scope>
    <source>
        <strain evidence="3">cv. HFTH1</strain>
        <tissue evidence="2">Young leaf</tissue>
    </source>
</reference>
<organism evidence="2 3">
    <name type="scientific">Malus domestica</name>
    <name type="common">Apple</name>
    <name type="synonym">Pyrus malus</name>
    <dbReference type="NCBI Taxonomy" id="3750"/>
    <lineage>
        <taxon>Eukaryota</taxon>
        <taxon>Viridiplantae</taxon>
        <taxon>Streptophyta</taxon>
        <taxon>Embryophyta</taxon>
        <taxon>Tracheophyta</taxon>
        <taxon>Spermatophyta</taxon>
        <taxon>Magnoliopsida</taxon>
        <taxon>eudicotyledons</taxon>
        <taxon>Gunneridae</taxon>
        <taxon>Pentapetalae</taxon>
        <taxon>rosids</taxon>
        <taxon>fabids</taxon>
        <taxon>Rosales</taxon>
        <taxon>Rosaceae</taxon>
        <taxon>Amygdaloideae</taxon>
        <taxon>Maleae</taxon>
        <taxon>Malus</taxon>
    </lineage>
</organism>
<sequence length="183" mass="21751">MSIVKVLKCAYENCAVVVPLYPLINYEDLCGQLTLRFPKIFFVCYGIVDIENEDNWTWFVEHLARILNYQRKNVTFITDRHHGLLNVIQKYFPTDSHGFYIIYLRENLERQCAGNKFLKDQLCEYFKNCAYACSAEDFDRNIEKMRSIGRDISDSFLDDIPKEYYSIIHFRGNRWGKMSHVTQ</sequence>
<dbReference type="EMBL" id="RDQH01000341">
    <property type="protein sequence ID" value="RXH75037.1"/>
    <property type="molecule type" value="Genomic_DNA"/>
</dbReference>
<dbReference type="Pfam" id="PF10551">
    <property type="entry name" value="MULE"/>
    <property type="match status" value="1"/>
</dbReference>
<evidence type="ECO:0000259" key="1">
    <source>
        <dbReference type="Pfam" id="PF10551"/>
    </source>
</evidence>